<dbReference type="GO" id="GO:0016682">
    <property type="term" value="F:oxidoreductase activity, acting on diphenols and related substances as donors, oxygen as acceptor"/>
    <property type="evidence" value="ECO:0007669"/>
    <property type="project" value="TreeGrafter"/>
</dbReference>
<feature type="transmembrane region" description="Helical" evidence="8">
    <location>
        <begin position="264"/>
        <end position="282"/>
    </location>
</feature>
<evidence type="ECO:0000256" key="8">
    <source>
        <dbReference type="SAM" id="Phobius"/>
    </source>
</evidence>
<evidence type="ECO:0000256" key="7">
    <source>
        <dbReference type="SAM" id="MobiDB-lite"/>
    </source>
</evidence>
<keyword evidence="6 8" id="KW-0472">Membrane</keyword>
<feature type="region of interest" description="Disordered" evidence="7">
    <location>
        <begin position="197"/>
        <end position="244"/>
    </location>
</feature>
<evidence type="ECO:0000313" key="10">
    <source>
        <dbReference type="Proteomes" id="UP000292235"/>
    </source>
</evidence>
<dbReference type="PANTHER" id="PTHR43141:SF4">
    <property type="entry name" value="CYTOCHROME BD2 SUBUNIT II"/>
    <property type="match status" value="1"/>
</dbReference>
<feature type="transmembrane region" description="Helical" evidence="8">
    <location>
        <begin position="319"/>
        <end position="339"/>
    </location>
</feature>
<feature type="compositionally biased region" description="Low complexity" evidence="7">
    <location>
        <begin position="234"/>
        <end position="244"/>
    </location>
</feature>
<gene>
    <name evidence="9" type="primary">cydB1</name>
    <name evidence="9" type="ORF">EKD16_19135</name>
</gene>
<name>A0A4P6Q5M8_9ACTN</name>
<dbReference type="InterPro" id="IPR003317">
    <property type="entry name" value="Cyt-d_oxidase_su2"/>
</dbReference>
<accession>A0A4P6Q5M8</accession>
<evidence type="ECO:0000256" key="6">
    <source>
        <dbReference type="ARBA" id="ARBA00023136"/>
    </source>
</evidence>
<dbReference type="GO" id="GO:0009055">
    <property type="term" value="F:electron transfer activity"/>
    <property type="evidence" value="ECO:0007669"/>
    <property type="project" value="TreeGrafter"/>
</dbReference>
<evidence type="ECO:0000256" key="1">
    <source>
        <dbReference type="ARBA" id="ARBA00004651"/>
    </source>
</evidence>
<protein>
    <submittedName>
        <fullName evidence="9">Cytochrome bd-I ubiquinol oxidase subunit 2</fullName>
    </submittedName>
</protein>
<comment type="similarity">
    <text evidence="2">Belongs to the cytochrome ubiquinol oxidase subunit 2 family.</text>
</comment>
<keyword evidence="10" id="KW-1185">Reference proteome</keyword>
<feature type="transmembrane region" description="Helical" evidence="8">
    <location>
        <begin position="50"/>
        <end position="69"/>
    </location>
</feature>
<dbReference type="AlphaFoldDB" id="A0A4P6Q5M8"/>
<keyword evidence="5 8" id="KW-1133">Transmembrane helix</keyword>
<organism evidence="9 10">
    <name type="scientific">Streptomonospora litoralis</name>
    <dbReference type="NCBI Taxonomy" id="2498135"/>
    <lineage>
        <taxon>Bacteria</taxon>
        <taxon>Bacillati</taxon>
        <taxon>Actinomycetota</taxon>
        <taxon>Actinomycetes</taxon>
        <taxon>Streptosporangiales</taxon>
        <taxon>Nocardiopsidaceae</taxon>
        <taxon>Streptomonospora</taxon>
    </lineage>
</organism>
<sequence length="380" mass="38332">MDIAAVVLLAGLVAGYLVLAGCDIGLGMLMPYVARTDAERRRAVSAMAPYFLGSEVWLLGAIGVTIGMFPAVKSAVIAGLWPAFVALLAGWLFRDAGLWLRGRMRGRAGRAVCDTWIVAGSWVLALSWGFAVGGMLGEGRLLSPFAIACALTSAGLFALRGAAFGAERLVPPGPGGDGAPRSLPRIAKASAAVEPAPAAAETRNTLASGGASAGSAGVDGVPSGRRRDSSTDQRAAAVRETATTVESAESADAAARVTRPVARAALLAGVLAAVAAPLPGGAVPDRPLAAAAAALVLLAALAATSGLSGPRLSRHTSALGLGSVPLLIAASVNLPIAPIPTGTALLFWSAILPVVPFIVVGQLWLYRVLRRPAPTSGFFA</sequence>
<dbReference type="RefSeq" id="WP_242677054.1">
    <property type="nucleotide sequence ID" value="NZ_CP036455.1"/>
</dbReference>
<evidence type="ECO:0000256" key="5">
    <source>
        <dbReference type="ARBA" id="ARBA00022989"/>
    </source>
</evidence>
<feature type="transmembrane region" description="Helical" evidence="8">
    <location>
        <begin position="288"/>
        <end position="307"/>
    </location>
</feature>
<feature type="compositionally biased region" description="Low complexity" evidence="7">
    <location>
        <begin position="197"/>
        <end position="216"/>
    </location>
</feature>
<keyword evidence="4 8" id="KW-0812">Transmembrane</keyword>
<dbReference type="GO" id="GO:0070069">
    <property type="term" value="C:cytochrome complex"/>
    <property type="evidence" value="ECO:0007669"/>
    <property type="project" value="TreeGrafter"/>
</dbReference>
<dbReference type="KEGG" id="strr:EKD16_19135"/>
<keyword evidence="3" id="KW-1003">Cell membrane</keyword>
<evidence type="ECO:0000256" key="3">
    <source>
        <dbReference type="ARBA" id="ARBA00022475"/>
    </source>
</evidence>
<reference evidence="9 10" key="1">
    <citation type="submission" date="2019-02" db="EMBL/GenBank/DDBJ databases">
        <authorList>
            <person name="Khodamoradi S."/>
            <person name="Hahnke R.L."/>
            <person name="Kaempfer P."/>
            <person name="Schumann P."/>
            <person name="Rohde M."/>
            <person name="Steinert M."/>
            <person name="Luzhetskyy A."/>
            <person name="Wink J."/>
            <person name="Ruckert C."/>
        </authorList>
    </citation>
    <scope>NUCLEOTIDE SEQUENCE [LARGE SCALE GENOMIC DNA]</scope>
    <source>
        <strain evidence="9 10">M2</strain>
    </source>
</reference>
<feature type="transmembrane region" description="Helical" evidence="8">
    <location>
        <begin position="75"/>
        <end position="94"/>
    </location>
</feature>
<feature type="transmembrane region" description="Helical" evidence="8">
    <location>
        <begin position="141"/>
        <end position="159"/>
    </location>
</feature>
<evidence type="ECO:0000256" key="4">
    <source>
        <dbReference type="ARBA" id="ARBA00022692"/>
    </source>
</evidence>
<dbReference type="Pfam" id="PF02322">
    <property type="entry name" value="Cyt_bd_oxida_II"/>
    <property type="match status" value="1"/>
</dbReference>
<evidence type="ECO:0000256" key="2">
    <source>
        <dbReference type="ARBA" id="ARBA00007543"/>
    </source>
</evidence>
<evidence type="ECO:0000313" key="9">
    <source>
        <dbReference type="EMBL" id="QBI55590.1"/>
    </source>
</evidence>
<dbReference type="Proteomes" id="UP000292235">
    <property type="component" value="Chromosome"/>
</dbReference>
<feature type="transmembrane region" description="Helical" evidence="8">
    <location>
        <begin position="6"/>
        <end position="29"/>
    </location>
</feature>
<feature type="transmembrane region" description="Helical" evidence="8">
    <location>
        <begin position="115"/>
        <end position="135"/>
    </location>
</feature>
<feature type="transmembrane region" description="Helical" evidence="8">
    <location>
        <begin position="345"/>
        <end position="366"/>
    </location>
</feature>
<dbReference type="GO" id="GO:0005886">
    <property type="term" value="C:plasma membrane"/>
    <property type="evidence" value="ECO:0007669"/>
    <property type="project" value="UniProtKB-SubCell"/>
</dbReference>
<dbReference type="PANTHER" id="PTHR43141">
    <property type="entry name" value="CYTOCHROME BD2 SUBUNIT II"/>
    <property type="match status" value="1"/>
</dbReference>
<dbReference type="EMBL" id="CP036455">
    <property type="protein sequence ID" value="QBI55590.1"/>
    <property type="molecule type" value="Genomic_DNA"/>
</dbReference>
<dbReference type="GO" id="GO:0019646">
    <property type="term" value="P:aerobic electron transport chain"/>
    <property type="evidence" value="ECO:0007669"/>
    <property type="project" value="TreeGrafter"/>
</dbReference>
<comment type="subcellular location">
    <subcellularLocation>
        <location evidence="1">Cell membrane</location>
        <topology evidence="1">Multi-pass membrane protein</topology>
    </subcellularLocation>
</comment>
<proteinExistence type="inferred from homology"/>